<dbReference type="EC" id="1.8.4.11" evidence="4"/>
<dbReference type="InterPro" id="IPR036509">
    <property type="entry name" value="Met_Sox_Rdtase_MsrA_sf"/>
</dbReference>
<dbReference type="EMBL" id="MFEY01000005">
    <property type="protein sequence ID" value="OGE90538.1"/>
    <property type="molecule type" value="Genomic_DNA"/>
</dbReference>
<accession>A0A1F5PKS1</accession>
<protein>
    <recommendedName>
        <fullName evidence="4">Peptide methionine sulfoxide reductase MsrA</fullName>
        <shortName evidence="4">Protein-methionine-S-oxide reductase</shortName>
        <ecNumber evidence="4">1.8.4.11</ecNumber>
    </recommendedName>
    <alternativeName>
        <fullName evidence="4">Peptide-methionine (S)-S-oxide reductase</fullName>
        <shortName evidence="4">Peptide Met(O) reductase</shortName>
    </alternativeName>
</protein>
<feature type="active site" evidence="4">
    <location>
        <position position="17"/>
    </location>
</feature>
<dbReference type="Proteomes" id="UP000177682">
    <property type="component" value="Unassembled WGS sequence"/>
</dbReference>
<comment type="function">
    <text evidence="4">Has an important function as a repair enzyme for proteins that have been inactivated by oxidation. Catalyzes the reversible oxidation-reduction of methionine sulfoxide in proteins to methionine.</text>
</comment>
<comment type="similarity">
    <text evidence="4">Belongs to the MsrA Met sulfoxide reductase family.</text>
</comment>
<dbReference type="GO" id="GO:0008113">
    <property type="term" value="F:peptide-methionine (S)-S-oxide reductase activity"/>
    <property type="evidence" value="ECO:0007669"/>
    <property type="project" value="UniProtKB-UniRule"/>
</dbReference>
<gene>
    <name evidence="4" type="primary">msrA</name>
    <name evidence="6" type="ORF">A3E29_01950</name>
</gene>
<evidence type="ECO:0000256" key="3">
    <source>
        <dbReference type="ARBA" id="ARBA00048782"/>
    </source>
</evidence>
<dbReference type="Gene3D" id="3.30.1060.10">
    <property type="entry name" value="Peptide methionine sulphoxide reductase MsrA"/>
    <property type="match status" value="1"/>
</dbReference>
<evidence type="ECO:0000313" key="7">
    <source>
        <dbReference type="Proteomes" id="UP000177682"/>
    </source>
</evidence>
<organism evidence="6 7">
    <name type="scientific">Candidatus Doudnabacteria bacterium RIFCSPHIGHO2_12_FULL_48_16</name>
    <dbReference type="NCBI Taxonomy" id="1817838"/>
    <lineage>
        <taxon>Bacteria</taxon>
        <taxon>Candidatus Doudnaibacteriota</taxon>
    </lineage>
</organism>
<dbReference type="HAMAP" id="MF_01401">
    <property type="entry name" value="MsrA"/>
    <property type="match status" value="1"/>
</dbReference>
<name>A0A1F5PKS1_9BACT</name>
<comment type="catalytic activity">
    <reaction evidence="3 4">
        <text>[thioredoxin]-disulfide + L-methionine + H2O = L-methionine (S)-S-oxide + [thioredoxin]-dithiol</text>
        <dbReference type="Rhea" id="RHEA:19993"/>
        <dbReference type="Rhea" id="RHEA-COMP:10698"/>
        <dbReference type="Rhea" id="RHEA-COMP:10700"/>
        <dbReference type="ChEBI" id="CHEBI:15377"/>
        <dbReference type="ChEBI" id="CHEBI:29950"/>
        <dbReference type="ChEBI" id="CHEBI:50058"/>
        <dbReference type="ChEBI" id="CHEBI:57844"/>
        <dbReference type="ChEBI" id="CHEBI:58772"/>
        <dbReference type="EC" id="1.8.4.11"/>
    </reaction>
</comment>
<comment type="catalytic activity">
    <reaction evidence="2 4">
        <text>L-methionyl-[protein] + [thioredoxin]-disulfide + H2O = L-methionyl-(S)-S-oxide-[protein] + [thioredoxin]-dithiol</text>
        <dbReference type="Rhea" id="RHEA:14217"/>
        <dbReference type="Rhea" id="RHEA-COMP:10698"/>
        <dbReference type="Rhea" id="RHEA-COMP:10700"/>
        <dbReference type="Rhea" id="RHEA-COMP:12313"/>
        <dbReference type="Rhea" id="RHEA-COMP:12315"/>
        <dbReference type="ChEBI" id="CHEBI:15377"/>
        <dbReference type="ChEBI" id="CHEBI:16044"/>
        <dbReference type="ChEBI" id="CHEBI:29950"/>
        <dbReference type="ChEBI" id="CHEBI:44120"/>
        <dbReference type="ChEBI" id="CHEBI:50058"/>
        <dbReference type="EC" id="1.8.4.11"/>
    </reaction>
</comment>
<dbReference type="NCBIfam" id="TIGR00401">
    <property type="entry name" value="msrA"/>
    <property type="match status" value="1"/>
</dbReference>
<reference evidence="6 7" key="1">
    <citation type="journal article" date="2016" name="Nat. Commun.">
        <title>Thousands of microbial genomes shed light on interconnected biogeochemical processes in an aquifer system.</title>
        <authorList>
            <person name="Anantharaman K."/>
            <person name="Brown C.T."/>
            <person name="Hug L.A."/>
            <person name="Sharon I."/>
            <person name="Castelle C.J."/>
            <person name="Probst A.J."/>
            <person name="Thomas B.C."/>
            <person name="Singh A."/>
            <person name="Wilkins M.J."/>
            <person name="Karaoz U."/>
            <person name="Brodie E.L."/>
            <person name="Williams K.H."/>
            <person name="Hubbard S.S."/>
            <person name="Banfield J.F."/>
        </authorList>
    </citation>
    <scope>NUCLEOTIDE SEQUENCE [LARGE SCALE GENOMIC DNA]</scope>
</reference>
<evidence type="ECO:0000259" key="5">
    <source>
        <dbReference type="Pfam" id="PF01625"/>
    </source>
</evidence>
<comment type="caution">
    <text evidence="6">The sequence shown here is derived from an EMBL/GenBank/DDBJ whole genome shotgun (WGS) entry which is preliminary data.</text>
</comment>
<evidence type="ECO:0000256" key="2">
    <source>
        <dbReference type="ARBA" id="ARBA00047806"/>
    </source>
</evidence>
<evidence type="ECO:0000256" key="1">
    <source>
        <dbReference type="ARBA" id="ARBA00023002"/>
    </source>
</evidence>
<dbReference type="PANTHER" id="PTHR43774:SF1">
    <property type="entry name" value="PEPTIDE METHIONINE SULFOXIDE REDUCTASE MSRA 2"/>
    <property type="match status" value="1"/>
</dbReference>
<dbReference type="GO" id="GO:0033744">
    <property type="term" value="F:L-methionine:thioredoxin-disulfide S-oxidoreductase activity"/>
    <property type="evidence" value="ECO:0007669"/>
    <property type="project" value="RHEA"/>
</dbReference>
<keyword evidence="1 4" id="KW-0560">Oxidoreductase</keyword>
<sequence>MSVENNKLEVAVFGGGCFWCTEAIFRRLRGVESVESGYAGGHTDKPAYEQVSMGNTGHAEAIKIEFDSAQIKYSDLLNFFLSTHDPTTLNRQGNDIGEQYRSVIFYTNEEQKQQAQEFIKKLDDEGVFDDPIVTEVAPLTKFWPAESYHQRYYELNESKSYCQFVISPKIAKLRAKFGPLLKE</sequence>
<dbReference type="Pfam" id="PF01625">
    <property type="entry name" value="PMSR"/>
    <property type="match status" value="1"/>
</dbReference>
<evidence type="ECO:0000256" key="4">
    <source>
        <dbReference type="HAMAP-Rule" id="MF_01401"/>
    </source>
</evidence>
<dbReference type="PANTHER" id="PTHR43774">
    <property type="entry name" value="PEPTIDE METHIONINE SULFOXIDE REDUCTASE"/>
    <property type="match status" value="1"/>
</dbReference>
<evidence type="ECO:0000313" key="6">
    <source>
        <dbReference type="EMBL" id="OGE90538.1"/>
    </source>
</evidence>
<dbReference type="AlphaFoldDB" id="A0A1F5PKS1"/>
<feature type="domain" description="Peptide methionine sulphoxide reductase MsrA" evidence="5">
    <location>
        <begin position="11"/>
        <end position="163"/>
    </location>
</feature>
<proteinExistence type="inferred from homology"/>
<dbReference type="InterPro" id="IPR002569">
    <property type="entry name" value="Met_Sox_Rdtase_MsrA_dom"/>
</dbReference>
<dbReference type="SUPFAM" id="SSF55068">
    <property type="entry name" value="Peptide methionine sulfoxide reductase"/>
    <property type="match status" value="1"/>
</dbReference>